<evidence type="ECO:0000313" key="1">
    <source>
        <dbReference type="EMBL" id="HHJ81193.1"/>
    </source>
</evidence>
<protein>
    <submittedName>
        <fullName evidence="1">Uncharacterized protein</fullName>
    </submittedName>
</protein>
<sequence>MLHPLKLLLPAIVPSWRFFDFIAPSPRIQFALLNGADDTPQEWHEFRPRPAHVSFKQMLARMLWNPHWNESLFLVSCAERLIAFPTQHSEDEILKRIMADLKRHSLATKVITATHLQFRLLMIKRQGSALQHSVHYHSRIQPLSGQTIQ</sequence>
<gene>
    <name evidence="1" type="ORF">ENJ65_06125</name>
</gene>
<organism evidence="1">
    <name type="scientific">Candidatus Tenderia electrophaga</name>
    <dbReference type="NCBI Taxonomy" id="1748243"/>
    <lineage>
        <taxon>Bacteria</taxon>
        <taxon>Pseudomonadati</taxon>
        <taxon>Pseudomonadota</taxon>
        <taxon>Gammaproteobacteria</taxon>
        <taxon>Candidatus Tenderiales</taxon>
        <taxon>Candidatus Tenderiaceae</taxon>
        <taxon>Candidatus Tenderia</taxon>
    </lineage>
</organism>
<name>A0A832J5Z6_9GAMM</name>
<dbReference type="Proteomes" id="UP000885832">
    <property type="component" value="Unassembled WGS sequence"/>
</dbReference>
<dbReference type="EMBL" id="DRNF01000386">
    <property type="protein sequence ID" value="HHJ81193.1"/>
    <property type="molecule type" value="Genomic_DNA"/>
</dbReference>
<comment type="caution">
    <text evidence="1">The sequence shown here is derived from an EMBL/GenBank/DDBJ whole genome shotgun (WGS) entry which is preliminary data.</text>
</comment>
<dbReference type="AlphaFoldDB" id="A0A832J5Z6"/>
<accession>A0A832J5Z6</accession>
<proteinExistence type="predicted"/>
<reference evidence="1" key="1">
    <citation type="journal article" date="2020" name="mSystems">
        <title>Genome- and Community-Level Interaction Insights into Carbon Utilization and Element Cycling Functions of Hydrothermarchaeota in Hydrothermal Sediment.</title>
        <authorList>
            <person name="Zhou Z."/>
            <person name="Liu Y."/>
            <person name="Xu W."/>
            <person name="Pan J."/>
            <person name="Luo Z.H."/>
            <person name="Li M."/>
        </authorList>
    </citation>
    <scope>NUCLEOTIDE SEQUENCE [LARGE SCALE GENOMIC DNA]</scope>
    <source>
        <strain evidence="1">HyVt-505</strain>
    </source>
</reference>